<proteinExistence type="predicted"/>
<dbReference type="RefSeq" id="WP_058184834.1">
    <property type="nucleotide sequence ID" value="NZ_LMTZ01000166.1"/>
</dbReference>
<feature type="region of interest" description="Disordered" evidence="1">
    <location>
        <begin position="118"/>
        <end position="137"/>
    </location>
</feature>
<feature type="transmembrane region" description="Helical" evidence="2">
    <location>
        <begin position="151"/>
        <end position="168"/>
    </location>
</feature>
<dbReference type="OrthoDB" id="7873998at2"/>
<dbReference type="EMBL" id="LMTZ01000166">
    <property type="protein sequence ID" value="KST61974.1"/>
    <property type="molecule type" value="Genomic_DNA"/>
</dbReference>
<dbReference type="AlphaFoldDB" id="A0A0V7ZCD4"/>
<keyword evidence="2" id="KW-1133">Transmembrane helix</keyword>
<gene>
    <name evidence="3" type="ORF">BC008_08040</name>
</gene>
<organism evidence="3 4">
    <name type="scientific">Mastigocoleus testarum BC008</name>
    <dbReference type="NCBI Taxonomy" id="371196"/>
    <lineage>
        <taxon>Bacteria</taxon>
        <taxon>Bacillati</taxon>
        <taxon>Cyanobacteriota</taxon>
        <taxon>Cyanophyceae</taxon>
        <taxon>Nostocales</taxon>
        <taxon>Hapalosiphonaceae</taxon>
        <taxon>Mastigocoleus</taxon>
    </lineage>
</organism>
<sequence>MKQILLPMFIFVTLSLPTKILAHGTKISYENTEAIVINAVYDTGKPMGKAQILVYTPDNPSQPWLTGTTDQKGRFLFQPDSTKIGNWKVKVRHLGHGGVIQVPVTSKAQTQQIEEIQQTQATTSSNSSTPEQVVSISKESDNLEYTPMQRGLMIASVIWGCVGTALFFSSRKKNAHI</sequence>
<evidence type="ECO:0000256" key="2">
    <source>
        <dbReference type="SAM" id="Phobius"/>
    </source>
</evidence>
<evidence type="ECO:0000256" key="1">
    <source>
        <dbReference type="SAM" id="MobiDB-lite"/>
    </source>
</evidence>
<protein>
    <recommendedName>
        <fullName evidence="5">Carboxypeptidase regulatory-like domain-containing protein</fullName>
    </recommendedName>
</protein>
<dbReference type="SUPFAM" id="SSF49478">
    <property type="entry name" value="Cna protein B-type domain"/>
    <property type="match status" value="1"/>
</dbReference>
<accession>A0A0V7ZCD4</accession>
<evidence type="ECO:0008006" key="5">
    <source>
        <dbReference type="Google" id="ProtNLM"/>
    </source>
</evidence>
<keyword evidence="2" id="KW-0472">Membrane</keyword>
<feature type="compositionally biased region" description="Low complexity" evidence="1">
    <location>
        <begin position="118"/>
        <end position="129"/>
    </location>
</feature>
<keyword evidence="2" id="KW-0812">Transmembrane</keyword>
<comment type="caution">
    <text evidence="3">The sequence shown here is derived from an EMBL/GenBank/DDBJ whole genome shotgun (WGS) entry which is preliminary data.</text>
</comment>
<dbReference type="Proteomes" id="UP000053372">
    <property type="component" value="Unassembled WGS sequence"/>
</dbReference>
<keyword evidence="4" id="KW-1185">Reference proteome</keyword>
<reference evidence="3 4" key="1">
    <citation type="journal article" date="2015" name="Genome Announc.">
        <title>Draft Genome of the Euendolithic (true boring) Cyanobacterium Mastigocoleus testarum strain BC008.</title>
        <authorList>
            <person name="Guida B.S."/>
            <person name="Garcia-Pichel F."/>
        </authorList>
    </citation>
    <scope>NUCLEOTIDE SEQUENCE [LARGE SCALE GENOMIC DNA]</scope>
    <source>
        <strain evidence="3 4">BC008</strain>
    </source>
</reference>
<evidence type="ECO:0000313" key="4">
    <source>
        <dbReference type="Proteomes" id="UP000053372"/>
    </source>
</evidence>
<evidence type="ECO:0000313" key="3">
    <source>
        <dbReference type="EMBL" id="KST61974.1"/>
    </source>
</evidence>
<name>A0A0V7ZCD4_9CYAN</name>